<dbReference type="InterPro" id="IPR025667">
    <property type="entry name" value="SprB_repeat"/>
</dbReference>
<accession>A0A142ENG1</accession>
<sequence>MRIKALVGMVWIWLGIFSHSHAQLSTLGKEFWVGFMENNKVFPMGNNPGASDFAVLVITADEASTGAIEYLGNSVSFSLAAGQQTTLRISSDDLDLLHRSSGVIERKGIHITSTGKIAVHAFNERVRSADGTVILPIGALGQDYYITSHYETLTVNAGYNGNINNESTLLVIATEDNTKVEITTSVGSLSGDQAGIPSIITLNRGQSYQIKAKADLTGSRVRVVGDNADECKKIAVFGGNKWAPVGNCGEANDHLYQQAYPVNTWGTSFVHTALEGRSSGELVKVLASEDGTEVRVNGTPRGTINRGKWLSLNFAEDESAKIETSKPASVTVFSRSMACNRPNSPEANNGDPFMITYSPVEQFLQNITFTAIDLPSIVTHYVNIVVRKGSENKTILDGQEIGNRFTPLSGDPEFSIARMSIYQGSHRLSNPDGFTAYVYGFGQIESYGYAAGAALNNLNFETASEYAFEVNGENVACLQQEGMWEILSENENFTYFVWDFGDGTSPQVGQSVPHTFANPGIYEILVVASISPNTCEEQEEILFEVRVEDAKAEILGPNSVCPDIEEIMYRLKNKQEMGGAKFEVEGGVILQEYGDSVLVKWGAANPAAKLRLIPFSESGCPGLPIEFPVEINQRIQVNPALGPLEICFDPTISHRYDAPDFSSGRGYEWTIVGGQILTGQGSGSIEVSWDQPGITGEISYRAFSLVDNSCDGFADAIQVQIAEELIAAVADLTEVLCFGQSTGSISLSLAGGVPPYDIEWSHDNRIKSSIVTGLSAGFYSVKITDQKGCERILENLEVAQPDQLELIVVQPEGVSCYGKPDGTLRAVVTGGVPPYTVSNESGTSFDSILSLDQLGQGLYSWTIRDTNGCQIPLEFEITSPAAVEVDVRLEQPACPGGSTGILAAYPSGGLGPYVYVWSDNSGFDQEIDNLPAGAYSLEVTDGNGCVSLGRGVVVEDHPQIRMPTGFNPQEIPGNYSGVSNCVVEIELWIYNRWGQLIYQGSEGWDGQIQGKDAPPGTYSFLMRSSYTLEGIPHQQEKKGVFTLIR</sequence>
<reference evidence="2 3" key="2">
    <citation type="journal article" date="2016" name="Genome Announc.">
        <title>Complete Genome Sequence of Algoriphagus sp. Strain M8-2, Isolated from a Brackish Lake.</title>
        <authorList>
            <person name="Muraguchi Y."/>
            <person name="Kushimoto K."/>
            <person name="Ohtsubo Y."/>
            <person name="Suzuki T."/>
            <person name="Dohra H."/>
            <person name="Kimbara K."/>
            <person name="Shintani M."/>
        </authorList>
    </citation>
    <scope>NUCLEOTIDE SEQUENCE [LARGE SCALE GENOMIC DNA]</scope>
    <source>
        <strain evidence="2 3">M8-2</strain>
    </source>
</reference>
<dbReference type="EMBL" id="CP012836">
    <property type="protein sequence ID" value="AMQ56666.1"/>
    <property type="molecule type" value="Genomic_DNA"/>
</dbReference>
<dbReference type="STRING" id="1727163.AO498_09555"/>
<evidence type="ECO:0000313" key="2">
    <source>
        <dbReference type="EMBL" id="AMQ56666.1"/>
    </source>
</evidence>
<feature type="domain" description="PKD" evidence="1">
    <location>
        <begin position="496"/>
        <end position="529"/>
    </location>
</feature>
<evidence type="ECO:0000259" key="1">
    <source>
        <dbReference type="PROSITE" id="PS50093"/>
    </source>
</evidence>
<organism evidence="2 3">
    <name type="scientific">Algoriphagus sanaruensis</name>
    <dbReference type="NCBI Taxonomy" id="1727163"/>
    <lineage>
        <taxon>Bacteria</taxon>
        <taxon>Pseudomonadati</taxon>
        <taxon>Bacteroidota</taxon>
        <taxon>Cytophagia</taxon>
        <taxon>Cytophagales</taxon>
        <taxon>Cyclobacteriaceae</taxon>
        <taxon>Algoriphagus</taxon>
    </lineage>
</organism>
<proteinExistence type="predicted"/>
<dbReference type="InterPro" id="IPR013783">
    <property type="entry name" value="Ig-like_fold"/>
</dbReference>
<dbReference type="Pfam" id="PF13573">
    <property type="entry name" value="SprB"/>
    <property type="match status" value="3"/>
</dbReference>
<dbReference type="OrthoDB" id="7794186at2"/>
<dbReference type="Pfam" id="PF18911">
    <property type="entry name" value="PKD_4"/>
    <property type="match status" value="1"/>
</dbReference>
<dbReference type="RefSeq" id="WP_067546582.1">
    <property type="nucleotide sequence ID" value="NZ_CP012836.1"/>
</dbReference>
<dbReference type="Proteomes" id="UP000073816">
    <property type="component" value="Chromosome"/>
</dbReference>
<gene>
    <name evidence="2" type="ORF">AO498_09555</name>
</gene>
<dbReference type="InterPro" id="IPR035986">
    <property type="entry name" value="PKD_dom_sf"/>
</dbReference>
<dbReference type="PANTHER" id="PTHR46534:SF2">
    <property type="entry name" value="VWFD DOMAIN-CONTAINING PROTEIN"/>
    <property type="match status" value="1"/>
</dbReference>
<dbReference type="InterPro" id="IPR000601">
    <property type="entry name" value="PKD_dom"/>
</dbReference>
<dbReference type="Pfam" id="PF17517">
    <property type="entry name" value="IgGFc_binding"/>
    <property type="match status" value="1"/>
</dbReference>
<keyword evidence="3" id="KW-1185">Reference proteome</keyword>
<dbReference type="AlphaFoldDB" id="A0A142ENG1"/>
<protein>
    <recommendedName>
        <fullName evidence="1">PKD domain-containing protein</fullName>
    </recommendedName>
</protein>
<name>A0A142ENG1_9BACT</name>
<dbReference type="PANTHER" id="PTHR46534">
    <property type="entry name" value="IGGFC_BINDING DOMAIN-CONTAINING PROTEIN"/>
    <property type="match status" value="1"/>
</dbReference>
<dbReference type="SUPFAM" id="SSF49299">
    <property type="entry name" value="PKD domain"/>
    <property type="match status" value="1"/>
</dbReference>
<dbReference type="PATRIC" id="fig|1727163.4.peg.1997"/>
<dbReference type="KEGG" id="alm:AO498_09555"/>
<dbReference type="Gene3D" id="2.60.40.10">
    <property type="entry name" value="Immunoglobulins"/>
    <property type="match status" value="1"/>
</dbReference>
<dbReference type="PROSITE" id="PS50093">
    <property type="entry name" value="PKD"/>
    <property type="match status" value="1"/>
</dbReference>
<dbReference type="InterPro" id="IPR035234">
    <property type="entry name" value="IgGFc-bd_N"/>
</dbReference>
<reference evidence="3" key="1">
    <citation type="submission" date="2015-09" db="EMBL/GenBank/DDBJ databases">
        <title>Complete sequence of Algoriphagus sp. M8-2.</title>
        <authorList>
            <person name="Shintani M."/>
        </authorList>
    </citation>
    <scope>NUCLEOTIDE SEQUENCE [LARGE SCALE GENOMIC DNA]</scope>
    <source>
        <strain evidence="3">M8-2</strain>
    </source>
</reference>
<evidence type="ECO:0000313" key="3">
    <source>
        <dbReference type="Proteomes" id="UP000073816"/>
    </source>
</evidence>